<dbReference type="Proteomes" id="UP000279307">
    <property type="component" value="Chromosome 4"/>
</dbReference>
<dbReference type="EMBL" id="QOIP01000004">
    <property type="protein sequence ID" value="RLU24144.1"/>
    <property type="molecule type" value="Genomic_DNA"/>
</dbReference>
<gene>
    <name evidence="2" type="ORF">DMN91_004354</name>
</gene>
<accession>A0A3L8DUR7</accession>
<reference evidence="2" key="1">
    <citation type="journal article" date="2018" name="Genome Res.">
        <title>The genomic architecture and molecular evolution of ant odorant receptors.</title>
        <authorList>
            <person name="McKenzie S.K."/>
            <person name="Kronauer D.J.C."/>
        </authorList>
    </citation>
    <scope>NUCLEOTIDE SEQUENCE [LARGE SCALE GENOMIC DNA]</scope>
    <source>
        <strain evidence="2">Clonal line C1</strain>
    </source>
</reference>
<reference evidence="2" key="2">
    <citation type="submission" date="2018-07" db="EMBL/GenBank/DDBJ databases">
        <authorList>
            <person name="Mckenzie S.K."/>
            <person name="Kronauer D.J.C."/>
        </authorList>
    </citation>
    <scope>NUCLEOTIDE SEQUENCE</scope>
    <source>
        <strain evidence="2">Clonal line C1</strain>
    </source>
</reference>
<dbReference type="AlphaFoldDB" id="A0A3L8DUR7"/>
<name>A0A3L8DUR7_OOCBI</name>
<protein>
    <submittedName>
        <fullName evidence="2">Uncharacterized protein</fullName>
    </submittedName>
</protein>
<comment type="caution">
    <text evidence="2">The sequence shown here is derived from an EMBL/GenBank/DDBJ whole genome shotgun (WGS) entry which is preliminary data.</text>
</comment>
<evidence type="ECO:0000313" key="2">
    <source>
        <dbReference type="EMBL" id="RLU24144.1"/>
    </source>
</evidence>
<dbReference type="OrthoDB" id="7551493at2759"/>
<organism evidence="2">
    <name type="scientific">Ooceraea biroi</name>
    <name type="common">Clonal raider ant</name>
    <name type="synonym">Cerapachys biroi</name>
    <dbReference type="NCBI Taxonomy" id="2015173"/>
    <lineage>
        <taxon>Eukaryota</taxon>
        <taxon>Metazoa</taxon>
        <taxon>Ecdysozoa</taxon>
        <taxon>Arthropoda</taxon>
        <taxon>Hexapoda</taxon>
        <taxon>Insecta</taxon>
        <taxon>Pterygota</taxon>
        <taxon>Neoptera</taxon>
        <taxon>Endopterygota</taxon>
        <taxon>Hymenoptera</taxon>
        <taxon>Apocrita</taxon>
        <taxon>Aculeata</taxon>
        <taxon>Formicoidea</taxon>
        <taxon>Formicidae</taxon>
        <taxon>Dorylinae</taxon>
        <taxon>Ooceraea</taxon>
    </lineage>
</organism>
<feature type="region of interest" description="Disordered" evidence="1">
    <location>
        <begin position="60"/>
        <end position="84"/>
    </location>
</feature>
<evidence type="ECO:0000256" key="1">
    <source>
        <dbReference type="SAM" id="MobiDB-lite"/>
    </source>
</evidence>
<sequence length="267" mass="29958">MERTPPAQKKMQPATKAALENATLERLQEEAIRFKIPISEDREALIKAIRAHLDKCGPTNLLEEGQAAGGHHPRPGGRRGSAPTSNVLLVDALQGALTQMSAAFEQQQRSIMEQQRKFIEGQQALMSQMMTQWSLQTSTSGNVRVDGAEIESDLVNERCAARDRASQATDLVRKYNKIYHDNRFKKPSIYEEGNYLLIRDTRVNPGESFKLKAKYKGPYVIAKCLGNNRYVVKDIPGFNITARPYNSILSSDKLKPWMKEICPPASN</sequence>
<proteinExistence type="predicted"/>